<sequence length="237" mass="26726">MVRGNGRQVIFSNDTDRRAFLHMLRTCLGDNGIELIAWCLMDNHAHLLVSDRDAELTAMMHALETRYARYFNETTGHVGSVFQGRFKSKAIETDAYLLQAVRYIHDNPRDRGYARDAYPWSSYGEYVGTPSIVDPKPVLELIGGRERFAAFSEEGGRDTYTFAIPAKLDDGELMQVAKRLLRGMAPYLVKTLPAKKRLACLQALKQAGLSIRKMERATGLGRNLIQRELAREANSAQ</sequence>
<accession>A0A1Y3XEE3</accession>
<dbReference type="Proteomes" id="UP000195781">
    <property type="component" value="Unassembled WGS sequence"/>
</dbReference>
<dbReference type="InterPro" id="IPR036515">
    <property type="entry name" value="Transposase_17_sf"/>
</dbReference>
<proteinExistence type="predicted"/>
<protein>
    <recommendedName>
        <fullName evidence="1">Transposase IS200-like domain-containing protein</fullName>
    </recommendedName>
</protein>
<evidence type="ECO:0000313" key="3">
    <source>
        <dbReference type="Proteomes" id="UP000195781"/>
    </source>
</evidence>
<dbReference type="GO" id="GO:0003677">
    <property type="term" value="F:DNA binding"/>
    <property type="evidence" value="ECO:0007669"/>
    <property type="project" value="InterPro"/>
</dbReference>
<feature type="domain" description="Transposase IS200-like" evidence="1">
    <location>
        <begin position="2"/>
        <end position="107"/>
    </location>
</feature>
<name>A0A1Y3XEE3_9ACTN</name>
<dbReference type="PANTHER" id="PTHR34322:SF2">
    <property type="entry name" value="TRANSPOSASE IS200-LIKE DOMAIN-CONTAINING PROTEIN"/>
    <property type="match status" value="1"/>
</dbReference>
<dbReference type="SMART" id="SM01321">
    <property type="entry name" value="Y1_Tnp"/>
    <property type="match status" value="1"/>
</dbReference>
<organism evidence="2 3">
    <name type="scientific">[Collinsella] massiliensis</name>
    <dbReference type="NCBI Taxonomy" id="1232426"/>
    <lineage>
        <taxon>Bacteria</taxon>
        <taxon>Bacillati</taxon>
        <taxon>Actinomycetota</taxon>
        <taxon>Coriobacteriia</taxon>
        <taxon>Coriobacteriales</taxon>
        <taxon>Coriobacteriaceae</taxon>
        <taxon>Enorma</taxon>
    </lineage>
</organism>
<gene>
    <name evidence="2" type="ORF">B5G02_09900</name>
</gene>
<evidence type="ECO:0000313" key="2">
    <source>
        <dbReference type="EMBL" id="OUN83952.1"/>
    </source>
</evidence>
<comment type="caution">
    <text evidence="2">The sequence shown here is derived from an EMBL/GenBank/DDBJ whole genome shotgun (WGS) entry which is preliminary data.</text>
</comment>
<dbReference type="Pfam" id="PF01797">
    <property type="entry name" value="Y1_Tnp"/>
    <property type="match status" value="1"/>
</dbReference>
<dbReference type="Gene3D" id="3.30.70.1290">
    <property type="entry name" value="Transposase IS200-like"/>
    <property type="match status" value="1"/>
</dbReference>
<dbReference type="InterPro" id="IPR002686">
    <property type="entry name" value="Transposase_17"/>
</dbReference>
<dbReference type="OrthoDB" id="9814067at2"/>
<evidence type="ECO:0000259" key="1">
    <source>
        <dbReference type="SMART" id="SM01321"/>
    </source>
</evidence>
<keyword evidence="3" id="KW-1185">Reference proteome</keyword>
<dbReference type="SUPFAM" id="SSF143422">
    <property type="entry name" value="Transposase IS200-like"/>
    <property type="match status" value="1"/>
</dbReference>
<dbReference type="PANTHER" id="PTHR34322">
    <property type="entry name" value="TRANSPOSASE, Y1_TNP DOMAIN-CONTAINING"/>
    <property type="match status" value="1"/>
</dbReference>
<dbReference type="GO" id="GO:0006313">
    <property type="term" value="P:DNA transposition"/>
    <property type="evidence" value="ECO:0007669"/>
    <property type="project" value="InterPro"/>
</dbReference>
<dbReference type="EMBL" id="NFIE01000035">
    <property type="protein sequence ID" value="OUN83952.1"/>
    <property type="molecule type" value="Genomic_DNA"/>
</dbReference>
<dbReference type="AlphaFoldDB" id="A0A1Y3XEE3"/>
<reference evidence="3" key="1">
    <citation type="submission" date="2017-04" db="EMBL/GenBank/DDBJ databases">
        <title>Function of individual gut microbiota members based on whole genome sequencing of pure cultures obtained from chicken caecum.</title>
        <authorList>
            <person name="Medvecky M."/>
            <person name="Cejkova D."/>
            <person name="Polansky O."/>
            <person name="Karasova D."/>
            <person name="Kubasova T."/>
            <person name="Cizek A."/>
            <person name="Rychlik I."/>
        </authorList>
    </citation>
    <scope>NUCLEOTIDE SEQUENCE [LARGE SCALE GENOMIC DNA]</scope>
    <source>
        <strain evidence="3">An5</strain>
    </source>
</reference>
<dbReference type="GO" id="GO:0004803">
    <property type="term" value="F:transposase activity"/>
    <property type="evidence" value="ECO:0007669"/>
    <property type="project" value="InterPro"/>
</dbReference>